<dbReference type="InterPro" id="IPR013785">
    <property type="entry name" value="Aldolase_TIM"/>
</dbReference>
<evidence type="ECO:0000256" key="6">
    <source>
        <dbReference type="ARBA" id="ARBA00022822"/>
    </source>
</evidence>
<evidence type="ECO:0000256" key="3">
    <source>
        <dbReference type="ARBA" id="ARBA00012572"/>
    </source>
</evidence>
<comment type="catalytic activity">
    <reaction evidence="1 9">
        <text>N-(5-phospho-beta-D-ribosyl)anthranilate = 1-(2-carboxyphenylamino)-1-deoxy-D-ribulose 5-phosphate</text>
        <dbReference type="Rhea" id="RHEA:21540"/>
        <dbReference type="ChEBI" id="CHEBI:18277"/>
        <dbReference type="ChEBI" id="CHEBI:58613"/>
        <dbReference type="EC" id="5.3.1.24"/>
    </reaction>
</comment>
<organism evidence="11 12">
    <name type="scientific">Fictibacillus phosphorivorans</name>
    <dbReference type="NCBI Taxonomy" id="1221500"/>
    <lineage>
        <taxon>Bacteria</taxon>
        <taxon>Bacillati</taxon>
        <taxon>Bacillota</taxon>
        <taxon>Bacilli</taxon>
        <taxon>Bacillales</taxon>
        <taxon>Fictibacillaceae</taxon>
        <taxon>Fictibacillus</taxon>
    </lineage>
</organism>
<dbReference type="PANTHER" id="PTHR42894">
    <property type="entry name" value="N-(5'-PHOSPHORIBOSYL)ANTHRANILATE ISOMERASE"/>
    <property type="match status" value="1"/>
</dbReference>
<dbReference type="InterPro" id="IPR011060">
    <property type="entry name" value="RibuloseP-bd_barrel"/>
</dbReference>
<dbReference type="PANTHER" id="PTHR42894:SF1">
    <property type="entry name" value="N-(5'-PHOSPHORIBOSYL)ANTHRANILATE ISOMERASE"/>
    <property type="match status" value="1"/>
</dbReference>
<dbReference type="NCBIfam" id="NF002301">
    <property type="entry name" value="PRK01222.2-1"/>
    <property type="match status" value="1"/>
</dbReference>
<dbReference type="EC" id="5.3.1.24" evidence="3 9"/>
<dbReference type="Pfam" id="PF00697">
    <property type="entry name" value="PRAI"/>
    <property type="match status" value="1"/>
</dbReference>
<protein>
    <recommendedName>
        <fullName evidence="4 9">N-(5'-phosphoribosyl)anthranilate isomerase</fullName>
        <shortName evidence="9">PRAI</shortName>
        <ecNumber evidence="3 9">5.3.1.24</ecNumber>
    </recommendedName>
</protein>
<reference evidence="12" key="1">
    <citation type="submission" date="2016-01" db="EMBL/GenBank/DDBJ databases">
        <title>Draft genome of Chromobacterium sp. F49.</title>
        <authorList>
            <person name="Hong K.W."/>
        </authorList>
    </citation>
    <scope>NUCLEOTIDE SEQUENCE [LARGE SCALE GENOMIC DNA]</scope>
    <source>
        <strain evidence="12">P7IIIA</strain>
    </source>
</reference>
<evidence type="ECO:0000256" key="9">
    <source>
        <dbReference type="HAMAP-Rule" id="MF_00135"/>
    </source>
</evidence>
<dbReference type="CDD" id="cd00405">
    <property type="entry name" value="PRAI"/>
    <property type="match status" value="1"/>
</dbReference>
<proteinExistence type="inferred from homology"/>
<dbReference type="HAMAP" id="MF_00135">
    <property type="entry name" value="PRAI"/>
    <property type="match status" value="1"/>
</dbReference>
<evidence type="ECO:0000313" key="11">
    <source>
        <dbReference type="EMBL" id="KZE66242.1"/>
    </source>
</evidence>
<dbReference type="OrthoDB" id="9786954at2"/>
<keyword evidence="8 9" id="KW-0413">Isomerase</keyword>
<comment type="similarity">
    <text evidence="9">Belongs to the TrpF family.</text>
</comment>
<evidence type="ECO:0000256" key="1">
    <source>
        <dbReference type="ARBA" id="ARBA00001164"/>
    </source>
</evidence>
<evidence type="ECO:0000256" key="4">
    <source>
        <dbReference type="ARBA" id="ARBA00022272"/>
    </source>
</evidence>
<dbReference type="EMBL" id="LRFC01000023">
    <property type="protein sequence ID" value="KZE66242.1"/>
    <property type="molecule type" value="Genomic_DNA"/>
</dbReference>
<feature type="domain" description="N-(5'phosphoribosyl) anthranilate isomerase (PRAI)" evidence="10">
    <location>
        <begin position="6"/>
        <end position="204"/>
    </location>
</feature>
<dbReference type="Proteomes" id="UP000076567">
    <property type="component" value="Unassembled WGS sequence"/>
</dbReference>
<dbReference type="InterPro" id="IPR001240">
    <property type="entry name" value="PRAI_dom"/>
</dbReference>
<accession>A0A165NJ14</accession>
<gene>
    <name evidence="9" type="primary">trpF</name>
    <name evidence="11" type="ORF">AWM68_07680</name>
</gene>
<sequence length="216" mass="24145">MTVQIKYCGSQSEEDYRLLVKTNADYIGFIFAESKRKVNPSDVKKWIEKYGKPKQLVGVFQNASLKEILDVISEVPIDIIQCHGDESIEMIGKLKNQLNVKVYKALPYRQQIFGDIERYGCASDAIIVDSVSKGQFGGTGVPFSWKDVPRIMEKAEEQGVPCFIAGGITPDNVSLLLPYHPHGIDLSGGIEENGKKSTKRIEQLERMLNNDNSNCT</sequence>
<keyword evidence="6 9" id="KW-0822">Tryptophan biosynthesis</keyword>
<keyword evidence="12" id="KW-1185">Reference proteome</keyword>
<dbReference type="GO" id="GO:0004640">
    <property type="term" value="F:phosphoribosylanthranilate isomerase activity"/>
    <property type="evidence" value="ECO:0007669"/>
    <property type="project" value="UniProtKB-UniRule"/>
</dbReference>
<dbReference type="Gene3D" id="3.20.20.70">
    <property type="entry name" value="Aldolase class I"/>
    <property type="match status" value="1"/>
</dbReference>
<dbReference type="UniPathway" id="UPA00035">
    <property type="reaction ID" value="UER00042"/>
</dbReference>
<dbReference type="AlphaFoldDB" id="A0A165NJ14"/>
<keyword evidence="7 9" id="KW-0057">Aromatic amino acid biosynthesis</keyword>
<dbReference type="GO" id="GO:0000162">
    <property type="term" value="P:L-tryptophan biosynthetic process"/>
    <property type="evidence" value="ECO:0007669"/>
    <property type="project" value="UniProtKB-UniRule"/>
</dbReference>
<keyword evidence="5 9" id="KW-0028">Amino-acid biosynthesis</keyword>
<evidence type="ECO:0000313" key="12">
    <source>
        <dbReference type="Proteomes" id="UP000076567"/>
    </source>
</evidence>
<dbReference type="InterPro" id="IPR044643">
    <property type="entry name" value="TrpF_fam"/>
</dbReference>
<comment type="caution">
    <text evidence="11">The sequence shown here is derived from an EMBL/GenBank/DDBJ whole genome shotgun (WGS) entry which is preliminary data.</text>
</comment>
<comment type="pathway">
    <text evidence="2 9">Amino-acid biosynthesis; L-tryptophan biosynthesis; L-tryptophan from chorismate: step 3/5.</text>
</comment>
<dbReference type="SUPFAM" id="SSF51366">
    <property type="entry name" value="Ribulose-phoshate binding barrel"/>
    <property type="match status" value="1"/>
</dbReference>
<name>A0A165NJ14_9BACL</name>
<evidence type="ECO:0000256" key="7">
    <source>
        <dbReference type="ARBA" id="ARBA00023141"/>
    </source>
</evidence>
<dbReference type="RefSeq" id="WP_066241840.1">
    <property type="nucleotide sequence ID" value="NZ_LRFC01000023.1"/>
</dbReference>
<evidence type="ECO:0000256" key="2">
    <source>
        <dbReference type="ARBA" id="ARBA00004664"/>
    </source>
</evidence>
<evidence type="ECO:0000259" key="10">
    <source>
        <dbReference type="Pfam" id="PF00697"/>
    </source>
</evidence>
<evidence type="ECO:0000256" key="5">
    <source>
        <dbReference type="ARBA" id="ARBA00022605"/>
    </source>
</evidence>
<evidence type="ECO:0000256" key="8">
    <source>
        <dbReference type="ARBA" id="ARBA00023235"/>
    </source>
</evidence>